<keyword evidence="1" id="KW-0472">Membrane</keyword>
<protein>
    <submittedName>
        <fullName evidence="2">Uncharacterized protein</fullName>
    </submittedName>
</protein>
<dbReference type="Proteomes" id="UP000030023">
    <property type="component" value="Unassembled WGS sequence"/>
</dbReference>
<keyword evidence="1" id="KW-1133">Transmembrane helix</keyword>
<accession>A0ABR4XTN0</accession>
<gene>
    <name evidence="2" type="ORF">Q757_01205</name>
</gene>
<proteinExistence type="predicted"/>
<evidence type="ECO:0000256" key="1">
    <source>
        <dbReference type="SAM" id="Phobius"/>
    </source>
</evidence>
<comment type="caution">
    <text evidence="2">The sequence shown here is derived from an EMBL/GenBank/DDBJ whole genome shotgun (WGS) entry which is preliminary data.</text>
</comment>
<keyword evidence="1" id="KW-0812">Transmembrane</keyword>
<keyword evidence="3" id="KW-1185">Reference proteome</keyword>
<feature type="transmembrane region" description="Helical" evidence="1">
    <location>
        <begin position="38"/>
        <end position="61"/>
    </location>
</feature>
<name>A0ABR4XTN0_9LACO</name>
<feature type="transmembrane region" description="Helical" evidence="1">
    <location>
        <begin position="81"/>
        <end position="99"/>
    </location>
</feature>
<dbReference type="EMBL" id="AXCV01000025">
    <property type="protein sequence ID" value="KGO32404.1"/>
    <property type="molecule type" value="Genomic_DNA"/>
</dbReference>
<evidence type="ECO:0000313" key="2">
    <source>
        <dbReference type="EMBL" id="KGO32404.1"/>
    </source>
</evidence>
<sequence>MIIIKIIIQMQTNKKEDFIMLKVIQLFIGQSWELILNIIQWISINISVGWLAFGLAVITFLRNRHRKLRQSFEYSSGNIKIVIIQIFWMVTIFSYDSTFNEPC</sequence>
<organism evidence="2 3">
    <name type="scientific">Oenococcus alcoholitolerans</name>
    <dbReference type="NCBI Taxonomy" id="931074"/>
    <lineage>
        <taxon>Bacteria</taxon>
        <taxon>Bacillati</taxon>
        <taxon>Bacillota</taxon>
        <taxon>Bacilli</taxon>
        <taxon>Lactobacillales</taxon>
        <taxon>Lactobacillaceae</taxon>
        <taxon>Oenococcus</taxon>
    </lineage>
</organism>
<evidence type="ECO:0000313" key="3">
    <source>
        <dbReference type="Proteomes" id="UP000030023"/>
    </source>
</evidence>
<reference evidence="2 3" key="1">
    <citation type="journal article" date="2014" name="Antonie Van Leeuwenhoek">
        <title>Oenococcus alcoholitolerans sp. nov., a lactic acid bacteria isolated from cachaca and ethanol fermentation processes.</title>
        <authorList>
            <person name="Badotti F."/>
            <person name="Moreira A.P."/>
            <person name="Tonon L.A."/>
            <person name="de Lucena B.T."/>
            <person name="Gomes Fde C."/>
            <person name="Kruger R."/>
            <person name="Thompson C.C."/>
            <person name="de Morais M.A.Jr."/>
            <person name="Rosa C.A."/>
            <person name="Thompson F.L."/>
        </authorList>
    </citation>
    <scope>NUCLEOTIDE SEQUENCE [LARGE SCALE GENOMIC DNA]</scope>
    <source>
        <strain evidence="2 3">UFRJ-M7.2.18</strain>
    </source>
</reference>